<feature type="transmembrane region" description="Helical" evidence="1">
    <location>
        <begin position="21"/>
        <end position="39"/>
    </location>
</feature>
<reference evidence="3 4" key="1">
    <citation type="submission" date="2018-06" db="EMBL/GenBank/DDBJ databases">
        <authorList>
            <consortium name="Pathogen Informatics"/>
            <person name="Doyle S."/>
        </authorList>
    </citation>
    <scope>NUCLEOTIDE SEQUENCE [LARGE SCALE GENOMIC DNA]</scope>
    <source>
        <strain evidence="3 4">NCTC10736</strain>
    </source>
</reference>
<gene>
    <name evidence="3" type="ORF">NCTC10736_03693</name>
</gene>
<sequence length="261" mass="29027">MHTTTPHNVSVTFFSFAKGHLLLPLCFFAAIIGVLEWTHTDMRLASELFHWQGGVNSWPLRGHWLTEGVLHVAGHYFVILLVLSVVIAIAMSFRNDTVKPYRKGLIFLFCSVLASVLLVRIGKSVTHMTCPWDVVEFGGSMLHSSLFARLPEGAEFGQCFPGGHTSGGFAWVALFYVFKEYRPGLAKFGLAFGIILGLAFGIAQELRGAHFLTHDLWSLAIAWTSSSLLYYAFFLRPQASKLPSAVRSMPFIKPQPHNRTA</sequence>
<feature type="domain" description="Phosphatidic acid phosphatase type 2/haloperoxidase" evidence="2">
    <location>
        <begin position="106"/>
        <end position="234"/>
    </location>
</feature>
<feature type="transmembrane region" description="Helical" evidence="1">
    <location>
        <begin position="160"/>
        <end position="178"/>
    </location>
</feature>
<dbReference type="CDD" id="cd03396">
    <property type="entry name" value="PAP2_like_6"/>
    <property type="match status" value="1"/>
</dbReference>
<feature type="transmembrane region" description="Helical" evidence="1">
    <location>
        <begin position="73"/>
        <end position="93"/>
    </location>
</feature>
<evidence type="ECO:0000313" key="4">
    <source>
        <dbReference type="Proteomes" id="UP000255061"/>
    </source>
</evidence>
<dbReference type="InterPro" id="IPR000326">
    <property type="entry name" value="PAP2/HPO"/>
</dbReference>
<evidence type="ECO:0000256" key="1">
    <source>
        <dbReference type="SAM" id="Phobius"/>
    </source>
</evidence>
<feature type="transmembrane region" description="Helical" evidence="1">
    <location>
        <begin position="105"/>
        <end position="122"/>
    </location>
</feature>
<dbReference type="InterPro" id="IPR036938">
    <property type="entry name" value="PAP2/HPO_sf"/>
</dbReference>
<feature type="transmembrane region" description="Helical" evidence="1">
    <location>
        <begin position="185"/>
        <end position="204"/>
    </location>
</feature>
<dbReference type="Proteomes" id="UP000255061">
    <property type="component" value="Unassembled WGS sequence"/>
</dbReference>
<organism evidence="3 4">
    <name type="scientific">Shewanella morhuae</name>
    <dbReference type="NCBI Taxonomy" id="365591"/>
    <lineage>
        <taxon>Bacteria</taxon>
        <taxon>Pseudomonadati</taxon>
        <taxon>Pseudomonadota</taxon>
        <taxon>Gammaproteobacteria</taxon>
        <taxon>Alteromonadales</taxon>
        <taxon>Shewanellaceae</taxon>
        <taxon>Shewanella</taxon>
    </lineage>
</organism>
<evidence type="ECO:0000259" key="2">
    <source>
        <dbReference type="Pfam" id="PF01569"/>
    </source>
</evidence>
<keyword evidence="1" id="KW-1133">Transmembrane helix</keyword>
<accession>A0A380B6D2</accession>
<name>A0A380B6D2_9GAMM</name>
<dbReference type="AlphaFoldDB" id="A0A380B6D2"/>
<protein>
    <submittedName>
        <fullName evidence="3">PAP2 (Acid phosphatase) superfamily protein</fullName>
    </submittedName>
</protein>
<dbReference type="EMBL" id="UGYV01000001">
    <property type="protein sequence ID" value="SUI93466.1"/>
    <property type="molecule type" value="Genomic_DNA"/>
</dbReference>
<proteinExistence type="predicted"/>
<keyword evidence="1" id="KW-0472">Membrane</keyword>
<keyword evidence="1" id="KW-0812">Transmembrane</keyword>
<feature type="transmembrane region" description="Helical" evidence="1">
    <location>
        <begin position="216"/>
        <end position="234"/>
    </location>
</feature>
<evidence type="ECO:0000313" key="3">
    <source>
        <dbReference type="EMBL" id="SUI93466.1"/>
    </source>
</evidence>
<dbReference type="Pfam" id="PF01569">
    <property type="entry name" value="PAP2"/>
    <property type="match status" value="1"/>
</dbReference>
<dbReference type="SUPFAM" id="SSF48317">
    <property type="entry name" value="Acid phosphatase/Vanadium-dependent haloperoxidase"/>
    <property type="match status" value="1"/>
</dbReference>